<name>A0ACC2NIS8_9HYME</name>
<gene>
    <name evidence="1" type="ORF">QAD02_000724</name>
</gene>
<comment type="caution">
    <text evidence="1">The sequence shown here is derived from an EMBL/GenBank/DDBJ whole genome shotgun (WGS) entry which is preliminary data.</text>
</comment>
<reference evidence="1" key="1">
    <citation type="submission" date="2023-04" db="EMBL/GenBank/DDBJ databases">
        <title>A chromosome-level genome assembly of the parasitoid wasp Eretmocerus hayati.</title>
        <authorList>
            <person name="Zhong Y."/>
            <person name="Liu S."/>
            <person name="Liu Y."/>
        </authorList>
    </citation>
    <scope>NUCLEOTIDE SEQUENCE</scope>
    <source>
        <strain evidence="1">ZJU_SS_LIU_2023</strain>
    </source>
</reference>
<accession>A0ACC2NIS8</accession>
<dbReference type="Proteomes" id="UP001239111">
    <property type="component" value="Chromosome 3"/>
</dbReference>
<protein>
    <submittedName>
        <fullName evidence="1">Uncharacterized protein</fullName>
    </submittedName>
</protein>
<evidence type="ECO:0000313" key="1">
    <source>
        <dbReference type="EMBL" id="KAJ8669465.1"/>
    </source>
</evidence>
<keyword evidence="2" id="KW-1185">Reference proteome</keyword>
<proteinExistence type="predicted"/>
<sequence length="158" mass="17414">MALFDAILHKNSVHDICKVIQQTNDINALGIGEMTPLMLAIETNYYELVSILLKNGADVNRQEYFGRNCLHLAVENLAPPGIIALLLDKKPRMDTVCINDDMHPLALATRPNDLVTADLLLAAGAEVDFEPAPHVGPALRVGNGRFRLLWLIWIHGAD</sequence>
<organism evidence="1 2">
    <name type="scientific">Eretmocerus hayati</name>
    <dbReference type="NCBI Taxonomy" id="131215"/>
    <lineage>
        <taxon>Eukaryota</taxon>
        <taxon>Metazoa</taxon>
        <taxon>Ecdysozoa</taxon>
        <taxon>Arthropoda</taxon>
        <taxon>Hexapoda</taxon>
        <taxon>Insecta</taxon>
        <taxon>Pterygota</taxon>
        <taxon>Neoptera</taxon>
        <taxon>Endopterygota</taxon>
        <taxon>Hymenoptera</taxon>
        <taxon>Apocrita</taxon>
        <taxon>Proctotrupomorpha</taxon>
        <taxon>Chalcidoidea</taxon>
        <taxon>Aphelinidae</taxon>
        <taxon>Aphelininae</taxon>
        <taxon>Eretmocerus</taxon>
    </lineage>
</organism>
<dbReference type="EMBL" id="CM056743">
    <property type="protein sequence ID" value="KAJ8669465.1"/>
    <property type="molecule type" value="Genomic_DNA"/>
</dbReference>
<evidence type="ECO:0000313" key="2">
    <source>
        <dbReference type="Proteomes" id="UP001239111"/>
    </source>
</evidence>